<dbReference type="Gene3D" id="3.30.1920.20">
    <property type="match status" value="2"/>
</dbReference>
<evidence type="ECO:0000313" key="2">
    <source>
        <dbReference type="EMBL" id="SMO34382.1"/>
    </source>
</evidence>
<proteinExistence type="predicted"/>
<dbReference type="Proteomes" id="UP000319040">
    <property type="component" value="Unassembled WGS sequence"/>
</dbReference>
<dbReference type="InterPro" id="IPR058094">
    <property type="entry name" value="Ig-like_OmpL47-like"/>
</dbReference>
<dbReference type="AlphaFoldDB" id="A0A521AHU6"/>
<gene>
    <name evidence="2" type="ORF">SAMN06265379_101154</name>
</gene>
<evidence type="ECO:0008006" key="4">
    <source>
        <dbReference type="Google" id="ProtNLM"/>
    </source>
</evidence>
<organism evidence="2 3">
    <name type="scientific">Saccharicrinis carchari</name>
    <dbReference type="NCBI Taxonomy" id="1168039"/>
    <lineage>
        <taxon>Bacteria</taxon>
        <taxon>Pseudomonadati</taxon>
        <taxon>Bacteroidota</taxon>
        <taxon>Bacteroidia</taxon>
        <taxon>Marinilabiliales</taxon>
        <taxon>Marinilabiliaceae</taxon>
        <taxon>Saccharicrinis</taxon>
    </lineage>
</organism>
<evidence type="ECO:0000313" key="3">
    <source>
        <dbReference type="Proteomes" id="UP000319040"/>
    </source>
</evidence>
<evidence type="ECO:0000256" key="1">
    <source>
        <dbReference type="SAM" id="SignalP"/>
    </source>
</evidence>
<keyword evidence="1" id="KW-0732">Signal</keyword>
<reference evidence="2 3" key="1">
    <citation type="submission" date="2017-05" db="EMBL/GenBank/DDBJ databases">
        <authorList>
            <person name="Varghese N."/>
            <person name="Submissions S."/>
        </authorList>
    </citation>
    <scope>NUCLEOTIDE SEQUENCE [LARGE SCALE GENOMIC DNA]</scope>
    <source>
        <strain evidence="2 3">DSM 27040</strain>
    </source>
</reference>
<keyword evidence="3" id="KW-1185">Reference proteome</keyword>
<dbReference type="NCBIfam" id="NF047446">
    <property type="entry name" value="barrel_OmpL47"/>
    <property type="match status" value="2"/>
</dbReference>
<sequence>MKHLTFSFLLILSFNVLLLSGQAPLNHSFKMHKSSDGKLYINKQQPLYLFVGNTPNPSENMHRLESQKTPQYANPFYLDTEGINTIRTPSQVDTVTKKVVYPLADIIFDVYADGIAPTTKVAWNGVKRHVNKGTVYYNQGLKINLSATDHMSGVENIYMSLNKQPYTVYNDTLLLDDEGDYQLKTYAVDHVGNVEEEKTYEFTIDATAPIANWSLEGNVHGKVASGNSKIIITAKDSRSGLKQIRYQINDLPVRIYKDGIHLSALPTGEYQLKYWAEDNVGNIFEGTDVGTSVIAFVVDKTLPTASYSVLGDQFLNEVLYVSARSKIELSARDTVSAIHNIIYGKSQQHMDEIYDRPIQLEAEQGLQTVWFQAFDIVKNRSVIEQLTVFMDNEPPLSRIEYEGPQFFTRDTLFISSETSILLKSEDADSGVEQIEYRINGGAYQNGDSFKLPNGGFHSIGFMASDKVNNREAEKHSELIVDNEAPVIYVNFSIKALREEVIEGEKINVYPPYVKMYIGATDRYCGTQEIFYTIDGGVKHKYGGVNSPFDSELFKKEKMYVVNVEATDKLGNLSTKTMKFRVANK</sequence>
<accession>A0A521AHU6</accession>
<dbReference type="RefSeq" id="WP_185957387.1">
    <property type="nucleotide sequence ID" value="NZ_FXTB01000001.1"/>
</dbReference>
<dbReference type="EMBL" id="FXTB01000001">
    <property type="protein sequence ID" value="SMO34382.1"/>
    <property type="molecule type" value="Genomic_DNA"/>
</dbReference>
<feature type="signal peptide" evidence="1">
    <location>
        <begin position="1"/>
        <end position="25"/>
    </location>
</feature>
<protein>
    <recommendedName>
        <fullName evidence="4">Ig-like domain (Group 3)</fullName>
    </recommendedName>
</protein>
<name>A0A521AHU6_SACCC</name>
<feature type="chain" id="PRO_5022124368" description="Ig-like domain (Group 3)" evidence="1">
    <location>
        <begin position="26"/>
        <end position="584"/>
    </location>
</feature>